<comment type="caution">
    <text evidence="1">The sequence shown here is derived from an EMBL/GenBank/DDBJ whole genome shotgun (WGS) entry which is preliminary data.</text>
</comment>
<reference evidence="1" key="1">
    <citation type="submission" date="2023-05" db="EMBL/GenBank/DDBJ databases">
        <authorList>
            <person name="Stuckert A."/>
        </authorList>
    </citation>
    <scope>NUCLEOTIDE SEQUENCE</scope>
</reference>
<keyword evidence="2" id="KW-1185">Reference proteome</keyword>
<dbReference type="EMBL" id="CATNWA010018487">
    <property type="protein sequence ID" value="CAI9607667.1"/>
    <property type="molecule type" value="Genomic_DNA"/>
</dbReference>
<evidence type="ECO:0000313" key="1">
    <source>
        <dbReference type="EMBL" id="CAI9607667.1"/>
    </source>
</evidence>
<protein>
    <submittedName>
        <fullName evidence="1">Uncharacterized protein</fullName>
    </submittedName>
</protein>
<proteinExistence type="predicted"/>
<organism evidence="1 2">
    <name type="scientific">Staurois parvus</name>
    <dbReference type="NCBI Taxonomy" id="386267"/>
    <lineage>
        <taxon>Eukaryota</taxon>
        <taxon>Metazoa</taxon>
        <taxon>Chordata</taxon>
        <taxon>Craniata</taxon>
        <taxon>Vertebrata</taxon>
        <taxon>Euteleostomi</taxon>
        <taxon>Amphibia</taxon>
        <taxon>Batrachia</taxon>
        <taxon>Anura</taxon>
        <taxon>Neobatrachia</taxon>
        <taxon>Ranoidea</taxon>
        <taxon>Ranidae</taxon>
        <taxon>Staurois</taxon>
    </lineage>
</organism>
<accession>A0ABN9GFS4</accession>
<name>A0ABN9GFS4_9NEOB</name>
<gene>
    <name evidence="1" type="ORF">SPARVUS_LOCUS13984117</name>
</gene>
<dbReference type="Proteomes" id="UP001162483">
    <property type="component" value="Unassembled WGS sequence"/>
</dbReference>
<evidence type="ECO:0000313" key="2">
    <source>
        <dbReference type="Proteomes" id="UP001162483"/>
    </source>
</evidence>
<sequence>MYINSRMVAVQGRVAIHKWHLAFWTVRTPWELPIAVRDLCVRFRLCDH</sequence>